<dbReference type="OrthoDB" id="5440at2759"/>
<dbReference type="EMBL" id="LFZN01000043">
    <property type="protein sequence ID" value="KXT02319.1"/>
    <property type="molecule type" value="Genomic_DNA"/>
</dbReference>
<dbReference type="Proteomes" id="UP000070133">
    <property type="component" value="Unassembled WGS sequence"/>
</dbReference>
<organism evidence="1 2">
    <name type="scientific">Pseudocercospora eumusae</name>
    <dbReference type="NCBI Taxonomy" id="321146"/>
    <lineage>
        <taxon>Eukaryota</taxon>
        <taxon>Fungi</taxon>
        <taxon>Dikarya</taxon>
        <taxon>Ascomycota</taxon>
        <taxon>Pezizomycotina</taxon>
        <taxon>Dothideomycetes</taxon>
        <taxon>Dothideomycetidae</taxon>
        <taxon>Mycosphaerellales</taxon>
        <taxon>Mycosphaerellaceae</taxon>
        <taxon>Pseudocercospora</taxon>
    </lineage>
</organism>
<evidence type="ECO:0000313" key="1">
    <source>
        <dbReference type="EMBL" id="KXT02319.1"/>
    </source>
</evidence>
<dbReference type="STRING" id="321146.A0A139HIY5"/>
<evidence type="ECO:0000313" key="2">
    <source>
        <dbReference type="Proteomes" id="UP000070133"/>
    </source>
</evidence>
<accession>A0A139HIY5</accession>
<evidence type="ECO:0008006" key="3">
    <source>
        <dbReference type="Google" id="ProtNLM"/>
    </source>
</evidence>
<gene>
    <name evidence="1" type="ORF">AC578_207</name>
</gene>
<protein>
    <recommendedName>
        <fullName evidence="3">Dienelactone hydrolase domain-containing protein</fullName>
    </recommendedName>
</protein>
<name>A0A139HIY5_9PEZI</name>
<dbReference type="AlphaFoldDB" id="A0A139HIY5"/>
<comment type="caution">
    <text evidence="1">The sequence shown here is derived from an EMBL/GenBank/DDBJ whole genome shotgun (WGS) entry which is preliminary data.</text>
</comment>
<reference evidence="1 2" key="1">
    <citation type="submission" date="2015-07" db="EMBL/GenBank/DDBJ databases">
        <title>Comparative genomics of the Sigatoka disease complex on banana suggests a link between parallel evolutionary changes in Pseudocercospora fijiensis and Pseudocercospora eumusae and increased virulence on the banana host.</title>
        <authorList>
            <person name="Chang T.-C."/>
            <person name="Salvucci A."/>
            <person name="Crous P.W."/>
            <person name="Stergiopoulos I."/>
        </authorList>
    </citation>
    <scope>NUCLEOTIDE SEQUENCE [LARGE SCALE GENOMIC DNA]</scope>
    <source>
        <strain evidence="1 2">CBS 114824</strain>
    </source>
</reference>
<sequence length="112" mass="12535">MSSIGKGFLKFNSLPPRLHITSNDTNFDHTFIHHLQQEGFDATYLPYNNGRSKAYINELKHLADDLELGESYGIIAFGEAAAECLEFHAKPQPKLAALVAYYPKNIPSPKTK</sequence>
<keyword evidence="2" id="KW-1185">Reference proteome</keyword>
<proteinExistence type="predicted"/>